<organism evidence="3 4">
    <name type="scientific">Actinoplanes utahensis</name>
    <dbReference type="NCBI Taxonomy" id="1869"/>
    <lineage>
        <taxon>Bacteria</taxon>
        <taxon>Bacillati</taxon>
        <taxon>Actinomycetota</taxon>
        <taxon>Actinomycetes</taxon>
        <taxon>Micromonosporales</taxon>
        <taxon>Micromonosporaceae</taxon>
        <taxon>Actinoplanes</taxon>
    </lineage>
</organism>
<dbReference type="AlphaFoldDB" id="A0A0A6XAS8"/>
<accession>A0A0A6XAS8</accession>
<dbReference type="GO" id="GO:0016020">
    <property type="term" value="C:membrane"/>
    <property type="evidence" value="ECO:0007669"/>
    <property type="project" value="TreeGrafter"/>
</dbReference>
<gene>
    <name evidence="3" type="ORF">MB27_12190</name>
</gene>
<dbReference type="CDD" id="cd05233">
    <property type="entry name" value="SDR_c"/>
    <property type="match status" value="1"/>
</dbReference>
<dbReference type="Proteomes" id="UP000054537">
    <property type="component" value="Unassembled WGS sequence"/>
</dbReference>
<evidence type="ECO:0000256" key="1">
    <source>
        <dbReference type="ARBA" id="ARBA00006484"/>
    </source>
</evidence>
<dbReference type="InterPro" id="IPR020904">
    <property type="entry name" value="Sc_DH/Rdtase_CS"/>
</dbReference>
<dbReference type="InterPro" id="IPR002347">
    <property type="entry name" value="SDR_fam"/>
</dbReference>
<protein>
    <submittedName>
        <fullName evidence="3">Dehydrogenase</fullName>
    </submittedName>
</protein>
<comment type="similarity">
    <text evidence="1">Belongs to the short-chain dehydrogenases/reductases (SDR) family.</text>
</comment>
<dbReference type="Gene3D" id="3.40.50.720">
    <property type="entry name" value="NAD(P)-binding Rossmann-like Domain"/>
    <property type="match status" value="1"/>
</dbReference>
<evidence type="ECO:0000313" key="3">
    <source>
        <dbReference type="EMBL" id="KHD77202.1"/>
    </source>
</evidence>
<dbReference type="GO" id="GO:0016491">
    <property type="term" value="F:oxidoreductase activity"/>
    <property type="evidence" value="ECO:0007669"/>
    <property type="project" value="UniProtKB-KW"/>
</dbReference>
<dbReference type="PROSITE" id="PS00061">
    <property type="entry name" value="ADH_SHORT"/>
    <property type="match status" value="1"/>
</dbReference>
<dbReference type="PRINTS" id="PR00081">
    <property type="entry name" value="GDHRDH"/>
</dbReference>
<reference evidence="3 4" key="1">
    <citation type="submission" date="2014-10" db="EMBL/GenBank/DDBJ databases">
        <title>Draft genome sequence of Actinoplanes utahensis NRRL 12052.</title>
        <authorList>
            <person name="Velasco-Bucheli B."/>
            <person name="del Cerro C."/>
            <person name="Hormigo D."/>
            <person name="Garcia J.L."/>
            <person name="Acebal C."/>
            <person name="Arroyo M."/>
            <person name="de la Mata I."/>
        </authorList>
    </citation>
    <scope>NUCLEOTIDE SEQUENCE [LARGE SCALE GENOMIC DNA]</scope>
    <source>
        <strain evidence="3 4">NRRL 12052</strain>
    </source>
</reference>
<keyword evidence="4" id="KW-1185">Reference proteome</keyword>
<comment type="caution">
    <text evidence="3">The sequence shown here is derived from an EMBL/GenBank/DDBJ whole genome shotgun (WGS) entry which is preliminary data.</text>
</comment>
<proteinExistence type="inferred from homology"/>
<dbReference type="Pfam" id="PF00106">
    <property type="entry name" value="adh_short"/>
    <property type="match status" value="1"/>
</dbReference>
<dbReference type="eggNOG" id="COG0300">
    <property type="taxonomic scope" value="Bacteria"/>
</dbReference>
<dbReference type="SUPFAM" id="SSF51735">
    <property type="entry name" value="NAD(P)-binding Rossmann-fold domains"/>
    <property type="match status" value="1"/>
</dbReference>
<dbReference type="PANTHER" id="PTHR44196">
    <property type="entry name" value="DEHYDROGENASE/REDUCTASE SDR FAMILY MEMBER 7B"/>
    <property type="match status" value="1"/>
</dbReference>
<dbReference type="STRING" id="1869.MB27_12190"/>
<sequence length="260" mass="26939">MTLPGAAVVVTGAGSGIGRALAHRLAAAGARIVVNDLDAASAAATAQAVGGLAAAGDMTDPGDVQALVQLCWDEFGALDLFCANAGESVPGSVATGDASWQSAWEANVMSQVYAARYLLPAWLERGRGRLLSTVSAAGMLTVPGMAPYVVSKHATFALAEWLRATHAHEGIVVQVLCPMGVRTPMLDRVAPLCSPMLEQSAIEPELVARVAVEALADDRFLILPHPEVAEWYAARGSATDEWLASMNGLHQQLAGLGSTT</sequence>
<dbReference type="PANTHER" id="PTHR44196:SF1">
    <property type="entry name" value="DEHYDROGENASE_REDUCTASE SDR FAMILY MEMBER 7B"/>
    <property type="match status" value="1"/>
</dbReference>
<evidence type="ECO:0000313" key="4">
    <source>
        <dbReference type="Proteomes" id="UP000054537"/>
    </source>
</evidence>
<keyword evidence="2" id="KW-0560">Oxidoreductase</keyword>
<evidence type="ECO:0000256" key="2">
    <source>
        <dbReference type="ARBA" id="ARBA00023002"/>
    </source>
</evidence>
<dbReference type="EMBL" id="JRTT01000012">
    <property type="protein sequence ID" value="KHD77202.1"/>
    <property type="molecule type" value="Genomic_DNA"/>
</dbReference>
<name>A0A0A6XAS8_ACTUT</name>
<dbReference type="InterPro" id="IPR036291">
    <property type="entry name" value="NAD(P)-bd_dom_sf"/>
</dbReference>